<sequence length="261" mass="29512">MPVAKSPYRLAPSKLEELSGQLKELQDKCFIRPTQKEAVNESVELKKGLDEMIEQRSDGTFTTWIEYGKYRSPIMWAEVGEGQLIGPELVQETTEKISQIKDRLKAALDCQKSYADKRRKPLEFSVEILDREFKKLKRSRIDIVKVMVVLIVVMMERVVWISYETRMVTLMKVVDTRWMMVQLFISSWLLFSLESSSDESSPESSGSSYKAGVRSGDGSVGITGKVVTLSSESDMMTNRVNTPSHDVVAEKGVGRCVVIVL</sequence>
<accession>A0A6L2LG02</accession>
<keyword evidence="1" id="KW-0548">Nucleotidyltransferase</keyword>
<dbReference type="AlphaFoldDB" id="A0A6L2LG02"/>
<organism evidence="1">
    <name type="scientific">Tanacetum cinerariifolium</name>
    <name type="common">Dalmatian daisy</name>
    <name type="synonym">Chrysanthemum cinerariifolium</name>
    <dbReference type="NCBI Taxonomy" id="118510"/>
    <lineage>
        <taxon>Eukaryota</taxon>
        <taxon>Viridiplantae</taxon>
        <taxon>Streptophyta</taxon>
        <taxon>Embryophyta</taxon>
        <taxon>Tracheophyta</taxon>
        <taxon>Spermatophyta</taxon>
        <taxon>Magnoliopsida</taxon>
        <taxon>eudicotyledons</taxon>
        <taxon>Gunneridae</taxon>
        <taxon>Pentapetalae</taxon>
        <taxon>asterids</taxon>
        <taxon>campanulids</taxon>
        <taxon>Asterales</taxon>
        <taxon>Asteraceae</taxon>
        <taxon>Asteroideae</taxon>
        <taxon>Anthemideae</taxon>
        <taxon>Anthemidinae</taxon>
        <taxon>Tanacetum</taxon>
    </lineage>
</organism>
<protein>
    <submittedName>
        <fullName evidence="1">Putative reverse transcriptase domain-containing protein</fullName>
    </submittedName>
</protein>
<proteinExistence type="predicted"/>
<dbReference type="GO" id="GO:0003964">
    <property type="term" value="F:RNA-directed DNA polymerase activity"/>
    <property type="evidence" value="ECO:0007669"/>
    <property type="project" value="UniProtKB-KW"/>
</dbReference>
<evidence type="ECO:0000313" key="1">
    <source>
        <dbReference type="EMBL" id="GEU60090.1"/>
    </source>
</evidence>
<keyword evidence="1" id="KW-0808">Transferase</keyword>
<keyword evidence="1" id="KW-0695">RNA-directed DNA polymerase</keyword>
<reference evidence="1" key="1">
    <citation type="journal article" date="2019" name="Sci. Rep.">
        <title>Draft genome of Tanacetum cinerariifolium, the natural source of mosquito coil.</title>
        <authorList>
            <person name="Yamashiro T."/>
            <person name="Shiraishi A."/>
            <person name="Satake H."/>
            <person name="Nakayama K."/>
        </authorList>
    </citation>
    <scope>NUCLEOTIDE SEQUENCE</scope>
</reference>
<comment type="caution">
    <text evidence="1">The sequence shown here is derived from an EMBL/GenBank/DDBJ whole genome shotgun (WGS) entry which is preliminary data.</text>
</comment>
<gene>
    <name evidence="1" type="ORF">Tci_032068</name>
</gene>
<dbReference type="EMBL" id="BKCJ010004281">
    <property type="protein sequence ID" value="GEU60090.1"/>
    <property type="molecule type" value="Genomic_DNA"/>
</dbReference>
<name>A0A6L2LG02_TANCI</name>